<reference evidence="2 3" key="1">
    <citation type="submission" date="2016-08" db="EMBL/GenBank/DDBJ databases">
        <title>Whole genome sequence of Pseudomonas graminis strain UASWS1507, a potential biological control agent for agriculture.</title>
        <authorList>
            <person name="Crovadore J."/>
            <person name="Calmin G."/>
            <person name="Chablais R."/>
            <person name="Cochard B."/>
            <person name="Lefort F."/>
        </authorList>
    </citation>
    <scope>NUCLEOTIDE SEQUENCE [LARGE SCALE GENOMIC DNA]</scope>
    <source>
        <strain evidence="2 3">UASWS1507</strain>
    </source>
</reference>
<proteinExistence type="predicted"/>
<feature type="domain" description="HTH cro/C1-type" evidence="1">
    <location>
        <begin position="8"/>
        <end position="66"/>
    </location>
</feature>
<dbReference type="PROSITE" id="PS50943">
    <property type="entry name" value="HTH_CROC1"/>
    <property type="match status" value="1"/>
</dbReference>
<accession>A0A1C2EF63</accession>
<evidence type="ECO:0000313" key="3">
    <source>
        <dbReference type="Proteomes" id="UP000095143"/>
    </source>
</evidence>
<dbReference type="InterPro" id="IPR010982">
    <property type="entry name" value="Lambda_DNA-bd_dom_sf"/>
</dbReference>
<evidence type="ECO:0000259" key="1">
    <source>
        <dbReference type="PROSITE" id="PS50943"/>
    </source>
</evidence>
<name>A0A1C2EF63_9PSED</name>
<dbReference type="Pfam" id="PF13560">
    <property type="entry name" value="HTH_31"/>
    <property type="match status" value="1"/>
</dbReference>
<gene>
    <name evidence="2" type="ORF">BBI10_02025</name>
</gene>
<dbReference type="Proteomes" id="UP000095143">
    <property type="component" value="Unassembled WGS sequence"/>
</dbReference>
<dbReference type="OrthoDB" id="6006530at2"/>
<dbReference type="InterPro" id="IPR001387">
    <property type="entry name" value="Cro/C1-type_HTH"/>
</dbReference>
<comment type="caution">
    <text evidence="2">The sequence shown here is derived from an EMBL/GenBank/DDBJ whole genome shotgun (WGS) entry which is preliminary data.</text>
</comment>
<dbReference type="Gene3D" id="1.10.260.40">
    <property type="entry name" value="lambda repressor-like DNA-binding domains"/>
    <property type="match status" value="1"/>
</dbReference>
<sequence length="108" mass="11714">MSIFSVRLKQARKAAGLSQERLGVLAGIEEASASARMSQYEKGKHEPGEGMVKQIAQACGLPVAFFFCEQDDEAELLALFNKLKPAQRKQFVSSVKLALGSDGGQRID</sequence>
<dbReference type="CDD" id="cd00093">
    <property type="entry name" value="HTH_XRE"/>
    <property type="match status" value="1"/>
</dbReference>
<dbReference type="SUPFAM" id="SSF47413">
    <property type="entry name" value="lambda repressor-like DNA-binding domains"/>
    <property type="match status" value="1"/>
</dbReference>
<dbReference type="GO" id="GO:0003677">
    <property type="term" value="F:DNA binding"/>
    <property type="evidence" value="ECO:0007669"/>
    <property type="project" value="InterPro"/>
</dbReference>
<dbReference type="RefSeq" id="WP_065986351.1">
    <property type="nucleotide sequence ID" value="NZ_MDEN01000049.1"/>
</dbReference>
<organism evidence="2 3">
    <name type="scientific">Pseudomonas graminis</name>
    <dbReference type="NCBI Taxonomy" id="158627"/>
    <lineage>
        <taxon>Bacteria</taxon>
        <taxon>Pseudomonadati</taxon>
        <taxon>Pseudomonadota</taxon>
        <taxon>Gammaproteobacteria</taxon>
        <taxon>Pseudomonadales</taxon>
        <taxon>Pseudomonadaceae</taxon>
        <taxon>Pseudomonas</taxon>
    </lineage>
</organism>
<evidence type="ECO:0000313" key="2">
    <source>
        <dbReference type="EMBL" id="OCX25491.1"/>
    </source>
</evidence>
<protein>
    <submittedName>
        <fullName evidence="2">Transcriptional regulator</fullName>
    </submittedName>
</protein>
<dbReference type="SMART" id="SM00530">
    <property type="entry name" value="HTH_XRE"/>
    <property type="match status" value="1"/>
</dbReference>
<dbReference type="EMBL" id="MDEN01000049">
    <property type="protein sequence ID" value="OCX25491.1"/>
    <property type="molecule type" value="Genomic_DNA"/>
</dbReference>
<dbReference type="AlphaFoldDB" id="A0A1C2EF63"/>